<reference evidence="2 3" key="1">
    <citation type="submission" date="2024-10" db="EMBL/GenBank/DDBJ databases">
        <title>The Natural Products Discovery Center: Release of the First 8490 Sequenced Strains for Exploring Actinobacteria Biosynthetic Diversity.</title>
        <authorList>
            <person name="Kalkreuter E."/>
            <person name="Kautsar S.A."/>
            <person name="Yang D."/>
            <person name="Bader C.D."/>
            <person name="Teijaro C.N."/>
            <person name="Fluegel L."/>
            <person name="Davis C.M."/>
            <person name="Simpson J.R."/>
            <person name="Lauterbach L."/>
            <person name="Steele A.D."/>
            <person name="Gui C."/>
            <person name="Meng S."/>
            <person name="Li G."/>
            <person name="Viehrig K."/>
            <person name="Ye F."/>
            <person name="Su P."/>
            <person name="Kiefer A.F."/>
            <person name="Nichols A."/>
            <person name="Cepeda A.J."/>
            <person name="Yan W."/>
            <person name="Fan B."/>
            <person name="Jiang Y."/>
            <person name="Adhikari A."/>
            <person name="Zheng C.-J."/>
            <person name="Schuster L."/>
            <person name="Cowan T.M."/>
            <person name="Smanski M.J."/>
            <person name="Chevrette M.G."/>
            <person name="De Carvalho L.P.S."/>
            <person name="Shen B."/>
        </authorList>
    </citation>
    <scope>NUCLEOTIDE SEQUENCE [LARGE SCALE GENOMIC DNA]</scope>
    <source>
        <strain evidence="2 3">NPDC051599</strain>
    </source>
</reference>
<name>A0ABW7YHE7_STRCE</name>
<accession>A0ABW7YHE7</accession>
<feature type="region of interest" description="Disordered" evidence="1">
    <location>
        <begin position="61"/>
        <end position="82"/>
    </location>
</feature>
<dbReference type="RefSeq" id="WP_398662782.1">
    <property type="nucleotide sequence ID" value="NZ_JBITDC010000033.1"/>
</dbReference>
<protein>
    <recommendedName>
        <fullName evidence="4">DUF397 domain-containing protein</fullName>
    </recommendedName>
</protein>
<organism evidence="2 3">
    <name type="scientific">Streptomyces cellulosae</name>
    <dbReference type="NCBI Taxonomy" id="1968"/>
    <lineage>
        <taxon>Bacteria</taxon>
        <taxon>Bacillati</taxon>
        <taxon>Actinomycetota</taxon>
        <taxon>Actinomycetes</taxon>
        <taxon>Kitasatosporales</taxon>
        <taxon>Streptomycetaceae</taxon>
        <taxon>Streptomyces</taxon>
    </lineage>
</organism>
<keyword evidence="3" id="KW-1185">Reference proteome</keyword>
<proteinExistence type="predicted"/>
<evidence type="ECO:0008006" key="4">
    <source>
        <dbReference type="Google" id="ProtNLM"/>
    </source>
</evidence>
<evidence type="ECO:0000313" key="3">
    <source>
        <dbReference type="Proteomes" id="UP001612415"/>
    </source>
</evidence>
<comment type="caution">
    <text evidence="2">The sequence shown here is derived from an EMBL/GenBank/DDBJ whole genome shotgun (WGS) entry which is preliminary data.</text>
</comment>
<sequence length="141" mass="15340">MVVREVGRAATSIRLLEARWLTLSGYADRPTRRGGGFSRSCAAATLETDFRGTLPASYNPVYLPGQSTSQPGEAGRDEGRQAFTADTWRRLAPIAGPAPKQSRHPGRLHVVQHDGAHETQAVLMTDAEVVNWLTDPTDNES</sequence>
<gene>
    <name evidence="2" type="ORF">ACIA8P_45815</name>
</gene>
<evidence type="ECO:0000313" key="2">
    <source>
        <dbReference type="EMBL" id="MFI5681807.1"/>
    </source>
</evidence>
<evidence type="ECO:0000256" key="1">
    <source>
        <dbReference type="SAM" id="MobiDB-lite"/>
    </source>
</evidence>
<dbReference type="EMBL" id="JBITDC010000033">
    <property type="protein sequence ID" value="MFI5681807.1"/>
    <property type="molecule type" value="Genomic_DNA"/>
</dbReference>
<dbReference type="Proteomes" id="UP001612415">
    <property type="component" value="Unassembled WGS sequence"/>
</dbReference>